<name>A0AAN9K1B5_CLITE</name>
<evidence type="ECO:0000313" key="1">
    <source>
        <dbReference type="EMBL" id="KAK7309385.1"/>
    </source>
</evidence>
<protein>
    <submittedName>
        <fullName evidence="1">Uncharacterized protein</fullName>
    </submittedName>
</protein>
<gene>
    <name evidence="1" type="ORF">RJT34_06069</name>
</gene>
<dbReference type="Proteomes" id="UP001359559">
    <property type="component" value="Unassembled WGS sequence"/>
</dbReference>
<dbReference type="EMBL" id="JAYKXN010000002">
    <property type="protein sequence ID" value="KAK7309385.1"/>
    <property type="molecule type" value="Genomic_DNA"/>
</dbReference>
<comment type="caution">
    <text evidence="1">The sequence shown here is derived from an EMBL/GenBank/DDBJ whole genome shotgun (WGS) entry which is preliminary data.</text>
</comment>
<organism evidence="1 2">
    <name type="scientific">Clitoria ternatea</name>
    <name type="common">Butterfly pea</name>
    <dbReference type="NCBI Taxonomy" id="43366"/>
    <lineage>
        <taxon>Eukaryota</taxon>
        <taxon>Viridiplantae</taxon>
        <taxon>Streptophyta</taxon>
        <taxon>Embryophyta</taxon>
        <taxon>Tracheophyta</taxon>
        <taxon>Spermatophyta</taxon>
        <taxon>Magnoliopsida</taxon>
        <taxon>eudicotyledons</taxon>
        <taxon>Gunneridae</taxon>
        <taxon>Pentapetalae</taxon>
        <taxon>rosids</taxon>
        <taxon>fabids</taxon>
        <taxon>Fabales</taxon>
        <taxon>Fabaceae</taxon>
        <taxon>Papilionoideae</taxon>
        <taxon>50 kb inversion clade</taxon>
        <taxon>NPAAA clade</taxon>
        <taxon>indigoferoid/millettioid clade</taxon>
        <taxon>Phaseoleae</taxon>
        <taxon>Clitoria</taxon>
    </lineage>
</organism>
<keyword evidence="2" id="KW-1185">Reference proteome</keyword>
<sequence length="68" mass="7997">MVLLRRLLTRWKLLKVARIWSEKREERGGARDEVLGEVKFLSYKLYSYLYSATSEIKPKPPLSVTVVK</sequence>
<dbReference type="AlphaFoldDB" id="A0AAN9K1B5"/>
<evidence type="ECO:0000313" key="2">
    <source>
        <dbReference type="Proteomes" id="UP001359559"/>
    </source>
</evidence>
<reference evidence="1 2" key="1">
    <citation type="submission" date="2024-01" db="EMBL/GenBank/DDBJ databases">
        <title>The genomes of 5 underutilized Papilionoideae crops provide insights into root nodulation and disease resistance.</title>
        <authorList>
            <person name="Yuan L."/>
        </authorList>
    </citation>
    <scope>NUCLEOTIDE SEQUENCE [LARGE SCALE GENOMIC DNA]</scope>
    <source>
        <strain evidence="1">LY-2023</strain>
        <tissue evidence="1">Leaf</tissue>
    </source>
</reference>
<accession>A0AAN9K1B5</accession>
<proteinExistence type="predicted"/>